<dbReference type="PANTHER" id="PTHR31047">
    <property type="entry name" value="MEIOTICALLY UP-REGULATED GENE 157 PROTEIN"/>
    <property type="match status" value="1"/>
</dbReference>
<keyword evidence="1" id="KW-0732">Signal</keyword>
<dbReference type="PANTHER" id="PTHR31047:SF1">
    <property type="entry name" value="DUF1237 DOMAIN-CONTAINING PROTEIN"/>
    <property type="match status" value="1"/>
</dbReference>
<dbReference type="PIRSF" id="PIRSF028846">
    <property type="entry name" value="UCP028846"/>
    <property type="match status" value="1"/>
</dbReference>
<dbReference type="InterPro" id="IPR012341">
    <property type="entry name" value="6hp_glycosidase-like_sf"/>
</dbReference>
<dbReference type="AlphaFoldDB" id="A0AAN8I8Y9"/>
<name>A0AAN8I8Y9_9EURO</name>
<accession>A0AAN8I8Y9</accession>
<evidence type="ECO:0000313" key="2">
    <source>
        <dbReference type="EMBL" id="KAK5958099.1"/>
    </source>
</evidence>
<dbReference type="InterPro" id="IPR008313">
    <property type="entry name" value="GH125"/>
</dbReference>
<dbReference type="Proteomes" id="UP001316803">
    <property type="component" value="Unassembled WGS sequence"/>
</dbReference>
<dbReference type="SMART" id="SM01149">
    <property type="entry name" value="DUF1237"/>
    <property type="match status" value="1"/>
</dbReference>
<evidence type="ECO:0000256" key="1">
    <source>
        <dbReference type="SAM" id="SignalP"/>
    </source>
</evidence>
<feature type="chain" id="PRO_5042827724" description="Glycoside hydrolase family 125 protein" evidence="1">
    <location>
        <begin position="18"/>
        <end position="527"/>
    </location>
</feature>
<dbReference type="InterPro" id="IPR008928">
    <property type="entry name" value="6-hairpin_glycosidase_sf"/>
</dbReference>
<proteinExistence type="predicted"/>
<sequence>MIGTTMLLSVLATSASGLSIPGSNDRNLESRQVADELTCPFTIYTAHANVSHEPYSTGKYHLGYQRPPPSCRTWNSTQIEDNIEEMRSVIKDPDLFRIFENSFPNTLDTTVRWKGTAEGSDEELSFIITGDIDAMWIRDSAAQLHSYLPFVIPSDEPDSFASLFRGAINLQARYLLQFPYCNAFQPPPESGLAPANNTEQNKDTIVTPTPDDNLTWQCKYELDSVGSFFQLSTDYYSKTGDFEFFGKYQWVKAVEAMMQLVDEQLYPTYQANGSINIAPYTFQALTFRATETFSNNAYGNPVNGGTGLVRSGFRPSDDACIYELFIPANMQLAYTLETTVEIVEKLGGMDDLVERMKTRASLIRGGIEQHAIINGMYAFEVDGYGGLAMMDDAGVPSLLSAPFLGYVDRTDPVYQKTRKWILSEQNPYWMRGPVLNAVGSPHIGPGWSWPMGTIMQIITSDDDAEIVDALGQLVASTDGLGLMHESIFASNQSSYTRPWFAWVNGLFGEMILDLNERKPEILQTSFQ</sequence>
<comment type="caution">
    <text evidence="2">The sequence shown here is derived from an EMBL/GenBank/DDBJ whole genome shotgun (WGS) entry which is preliminary data.</text>
</comment>
<evidence type="ECO:0008006" key="4">
    <source>
        <dbReference type="Google" id="ProtNLM"/>
    </source>
</evidence>
<keyword evidence="3" id="KW-1185">Reference proteome</keyword>
<protein>
    <recommendedName>
        <fullName evidence="4">Glycoside hydrolase family 125 protein</fullName>
    </recommendedName>
</protein>
<dbReference type="GO" id="GO:0003824">
    <property type="term" value="F:catalytic activity"/>
    <property type="evidence" value="ECO:0007669"/>
    <property type="project" value="UniProtKB-ARBA"/>
</dbReference>
<dbReference type="GO" id="GO:0005975">
    <property type="term" value="P:carbohydrate metabolic process"/>
    <property type="evidence" value="ECO:0007669"/>
    <property type="project" value="InterPro"/>
</dbReference>
<organism evidence="2 3">
    <name type="scientific">Knufia fluminis</name>
    <dbReference type="NCBI Taxonomy" id="191047"/>
    <lineage>
        <taxon>Eukaryota</taxon>
        <taxon>Fungi</taxon>
        <taxon>Dikarya</taxon>
        <taxon>Ascomycota</taxon>
        <taxon>Pezizomycotina</taxon>
        <taxon>Eurotiomycetes</taxon>
        <taxon>Chaetothyriomycetidae</taxon>
        <taxon>Chaetothyriales</taxon>
        <taxon>Trichomeriaceae</taxon>
        <taxon>Knufia</taxon>
    </lineage>
</organism>
<evidence type="ECO:0000313" key="3">
    <source>
        <dbReference type="Proteomes" id="UP001316803"/>
    </source>
</evidence>
<dbReference type="EMBL" id="JAKLMC020000002">
    <property type="protein sequence ID" value="KAK5958099.1"/>
    <property type="molecule type" value="Genomic_DNA"/>
</dbReference>
<dbReference type="Pfam" id="PF06824">
    <property type="entry name" value="Glyco_hydro_125"/>
    <property type="match status" value="1"/>
</dbReference>
<dbReference type="Gene3D" id="1.50.10.10">
    <property type="match status" value="1"/>
</dbReference>
<feature type="signal peptide" evidence="1">
    <location>
        <begin position="1"/>
        <end position="17"/>
    </location>
</feature>
<dbReference type="SUPFAM" id="SSF48208">
    <property type="entry name" value="Six-hairpin glycosidases"/>
    <property type="match status" value="1"/>
</dbReference>
<reference evidence="2 3" key="1">
    <citation type="submission" date="2022-12" db="EMBL/GenBank/DDBJ databases">
        <title>Genomic features and morphological characterization of a novel Knufia sp. strain isolated from spacecraft assembly facility.</title>
        <authorList>
            <person name="Teixeira M."/>
            <person name="Chander A.M."/>
            <person name="Stajich J.E."/>
            <person name="Venkateswaran K."/>
        </authorList>
    </citation>
    <scope>NUCLEOTIDE SEQUENCE [LARGE SCALE GENOMIC DNA]</scope>
    <source>
        <strain evidence="2 3">FJI-L2-BK-P2</strain>
    </source>
</reference>
<gene>
    <name evidence="2" type="ORF">OHC33_001289</name>
</gene>